<dbReference type="FunFam" id="1.25.40.10:FF:000488">
    <property type="entry name" value="Pentatricopeptide repeat-containing protein, mitochondrial"/>
    <property type="match status" value="1"/>
</dbReference>
<protein>
    <recommendedName>
        <fullName evidence="7">Pentatricopeptide repeat-containing protein</fullName>
    </recommendedName>
</protein>
<evidence type="ECO:0008006" key="7">
    <source>
        <dbReference type="Google" id="ProtNLM"/>
    </source>
</evidence>
<dbReference type="PROSITE" id="PS51375">
    <property type="entry name" value="PPR"/>
    <property type="match status" value="1"/>
</dbReference>
<dbReference type="InterPro" id="IPR046960">
    <property type="entry name" value="PPR_At4g14850-like_plant"/>
</dbReference>
<name>A0AAN7PYR1_9MYRT</name>
<dbReference type="GO" id="GO:0003723">
    <property type="term" value="F:RNA binding"/>
    <property type="evidence" value="ECO:0007669"/>
    <property type="project" value="InterPro"/>
</dbReference>
<dbReference type="InterPro" id="IPR002885">
    <property type="entry name" value="PPR_rpt"/>
</dbReference>
<dbReference type="Pfam" id="PF01535">
    <property type="entry name" value="PPR"/>
    <property type="match status" value="2"/>
</dbReference>
<dbReference type="GO" id="GO:0009451">
    <property type="term" value="P:RNA modification"/>
    <property type="evidence" value="ECO:0007669"/>
    <property type="project" value="InterPro"/>
</dbReference>
<organism evidence="5 6">
    <name type="scientific">Trapa incisa</name>
    <dbReference type="NCBI Taxonomy" id="236973"/>
    <lineage>
        <taxon>Eukaryota</taxon>
        <taxon>Viridiplantae</taxon>
        <taxon>Streptophyta</taxon>
        <taxon>Embryophyta</taxon>
        <taxon>Tracheophyta</taxon>
        <taxon>Spermatophyta</taxon>
        <taxon>Magnoliopsida</taxon>
        <taxon>eudicotyledons</taxon>
        <taxon>Gunneridae</taxon>
        <taxon>Pentapetalae</taxon>
        <taxon>rosids</taxon>
        <taxon>malvids</taxon>
        <taxon>Myrtales</taxon>
        <taxon>Lythraceae</taxon>
        <taxon>Trapa</taxon>
    </lineage>
</organism>
<dbReference type="PANTHER" id="PTHR47926">
    <property type="entry name" value="PENTATRICOPEPTIDE REPEAT-CONTAINING PROTEIN"/>
    <property type="match status" value="1"/>
</dbReference>
<dbReference type="EMBL" id="JAXIOK010000014">
    <property type="protein sequence ID" value="KAK4756108.1"/>
    <property type="molecule type" value="Genomic_DNA"/>
</dbReference>
<dbReference type="AlphaFoldDB" id="A0AAN7PYR1"/>
<feature type="repeat" description="PPR" evidence="4">
    <location>
        <begin position="154"/>
        <end position="188"/>
    </location>
</feature>
<evidence type="ECO:0000256" key="4">
    <source>
        <dbReference type="PROSITE-ProRule" id="PRU00708"/>
    </source>
</evidence>
<dbReference type="InterPro" id="IPR011990">
    <property type="entry name" value="TPR-like_helical_dom_sf"/>
</dbReference>
<dbReference type="NCBIfam" id="TIGR00756">
    <property type="entry name" value="PPR"/>
    <property type="match status" value="1"/>
</dbReference>
<comment type="caution">
    <text evidence="5">The sequence shown here is derived from an EMBL/GenBank/DDBJ whole genome shotgun (WGS) entry which is preliminary data.</text>
</comment>
<gene>
    <name evidence="5" type="ORF">SAY87_009865</name>
</gene>
<comment type="similarity">
    <text evidence="1">Belongs to the PPR family. PCMP-H subfamily.</text>
</comment>
<reference evidence="5 6" key="1">
    <citation type="journal article" date="2023" name="Hortic Res">
        <title>Pangenome of water caltrop reveals structural variations and asymmetric subgenome divergence after allopolyploidization.</title>
        <authorList>
            <person name="Zhang X."/>
            <person name="Chen Y."/>
            <person name="Wang L."/>
            <person name="Yuan Y."/>
            <person name="Fang M."/>
            <person name="Shi L."/>
            <person name="Lu R."/>
            <person name="Comes H.P."/>
            <person name="Ma Y."/>
            <person name="Chen Y."/>
            <person name="Huang G."/>
            <person name="Zhou Y."/>
            <person name="Zheng Z."/>
            <person name="Qiu Y."/>
        </authorList>
    </citation>
    <scope>NUCLEOTIDE SEQUENCE [LARGE SCALE GENOMIC DNA]</scope>
    <source>
        <tissue evidence="5">Roots</tissue>
    </source>
</reference>
<evidence type="ECO:0000256" key="3">
    <source>
        <dbReference type="ARBA" id="ARBA00022946"/>
    </source>
</evidence>
<dbReference type="Gene3D" id="1.25.40.10">
    <property type="entry name" value="Tetratricopeptide repeat domain"/>
    <property type="match status" value="1"/>
</dbReference>
<dbReference type="Proteomes" id="UP001345219">
    <property type="component" value="Chromosome 8"/>
</dbReference>
<keyword evidence="3" id="KW-0809">Transit peptide</keyword>
<sequence>MQRKRSFHWYSLSYVSLRSFRSSGTGTTAKSLPCFRRLDFYPGKEISSNPAVVRQKRKKYARSGLSRSDHPAGAALRCLNGTQGTPFSEFTLSSVLCACAAKCALLECKQLHALSVKAIMDDNVFVATALLDLYAKCGLINDASSLFEFMQNRTDVTWSSMVAGYVRNELYEEALVLFRRGQVAGIEHNQFTISSIEIPSSFRAMDDMGGFKVIADNDERIARLETQWVVDES</sequence>
<evidence type="ECO:0000256" key="2">
    <source>
        <dbReference type="ARBA" id="ARBA00022737"/>
    </source>
</evidence>
<evidence type="ECO:0000313" key="6">
    <source>
        <dbReference type="Proteomes" id="UP001345219"/>
    </source>
</evidence>
<keyword evidence="6" id="KW-1185">Reference proteome</keyword>
<evidence type="ECO:0000256" key="1">
    <source>
        <dbReference type="ARBA" id="ARBA00006643"/>
    </source>
</evidence>
<keyword evidence="2" id="KW-0677">Repeat</keyword>
<evidence type="ECO:0000313" key="5">
    <source>
        <dbReference type="EMBL" id="KAK4756108.1"/>
    </source>
</evidence>
<proteinExistence type="inferred from homology"/>
<dbReference type="PANTHER" id="PTHR47926:SF347">
    <property type="entry name" value="PENTATRICOPEPTIDE REPEAT-CONTAINING PROTEIN"/>
    <property type="match status" value="1"/>
</dbReference>
<accession>A0AAN7PYR1</accession>